<keyword evidence="5" id="KW-1185">Reference proteome</keyword>
<dbReference type="PROSITE" id="PS50013">
    <property type="entry name" value="CHROMO_2"/>
    <property type="match status" value="1"/>
</dbReference>
<name>A0A8J6DZ72_9EUKA</name>
<reference evidence="4" key="1">
    <citation type="submission" date="2021-05" db="EMBL/GenBank/DDBJ databases">
        <title>A free-living protist that lacks canonical eukaryotic 1 DNA replication and segregation systems.</title>
        <authorList>
            <person name="Salas-Leiva D.E."/>
            <person name="Tromer E.C."/>
            <person name="Curtis B.A."/>
            <person name="Jerlstrom-Hultqvist J."/>
            <person name="Kolisko M."/>
            <person name="Yi Z."/>
            <person name="Salas-Leiva J.S."/>
            <person name="Gallot-Lavallee L."/>
            <person name="Kops G.J.P.L."/>
            <person name="Archibald J.M."/>
            <person name="Simpson A.G.B."/>
            <person name="Roger A.J."/>
        </authorList>
    </citation>
    <scope>NUCLEOTIDE SEQUENCE</scope>
    <source>
        <strain evidence="4">BICM</strain>
    </source>
</reference>
<comment type="caution">
    <text evidence="4">The sequence shown here is derived from an EMBL/GenBank/DDBJ whole genome shotgun (WGS) entry which is preliminary data.</text>
</comment>
<dbReference type="Gene3D" id="2.40.50.40">
    <property type="match status" value="1"/>
</dbReference>
<evidence type="ECO:0000259" key="3">
    <source>
        <dbReference type="PROSITE" id="PS50994"/>
    </source>
</evidence>
<dbReference type="CDD" id="cd00024">
    <property type="entry name" value="CD_CSD"/>
    <property type="match status" value="1"/>
</dbReference>
<dbReference type="Gene3D" id="3.30.420.10">
    <property type="entry name" value="Ribonuclease H-like superfamily/Ribonuclease H"/>
    <property type="match status" value="1"/>
</dbReference>
<gene>
    <name evidence="4" type="ORF">J8273_7666</name>
</gene>
<dbReference type="EMBL" id="JAHDYR010000064">
    <property type="protein sequence ID" value="KAG9390323.1"/>
    <property type="molecule type" value="Genomic_DNA"/>
</dbReference>
<protein>
    <submittedName>
        <fullName evidence="4">Chromo (CHRromatin Organization MOdifier) domain</fullName>
    </submittedName>
</protein>
<dbReference type="PANTHER" id="PTHR37984">
    <property type="entry name" value="PROTEIN CBG26694"/>
    <property type="match status" value="1"/>
</dbReference>
<feature type="compositionally biased region" description="Basic and acidic residues" evidence="1">
    <location>
        <begin position="280"/>
        <end position="294"/>
    </location>
</feature>
<accession>A0A8J6DZ72</accession>
<dbReference type="SUPFAM" id="SSF53098">
    <property type="entry name" value="Ribonuclease H-like"/>
    <property type="match status" value="1"/>
</dbReference>
<feature type="region of interest" description="Disordered" evidence="1">
    <location>
        <begin position="275"/>
        <end position="294"/>
    </location>
</feature>
<dbReference type="GO" id="GO:0015074">
    <property type="term" value="P:DNA integration"/>
    <property type="evidence" value="ECO:0007669"/>
    <property type="project" value="InterPro"/>
</dbReference>
<evidence type="ECO:0000313" key="4">
    <source>
        <dbReference type="EMBL" id="KAG9390323.1"/>
    </source>
</evidence>
<dbReference type="InterPro" id="IPR000953">
    <property type="entry name" value="Chromo/chromo_shadow_dom"/>
</dbReference>
<feature type="domain" description="Chromo" evidence="2">
    <location>
        <begin position="185"/>
        <end position="240"/>
    </location>
</feature>
<dbReference type="AlphaFoldDB" id="A0A8J6DZ72"/>
<dbReference type="OrthoDB" id="433924at2759"/>
<dbReference type="Proteomes" id="UP000717585">
    <property type="component" value="Unassembled WGS sequence"/>
</dbReference>
<dbReference type="SUPFAM" id="SSF54160">
    <property type="entry name" value="Chromo domain-like"/>
    <property type="match status" value="1"/>
</dbReference>
<dbReference type="InterPro" id="IPR016197">
    <property type="entry name" value="Chromo-like_dom_sf"/>
</dbReference>
<dbReference type="InterPro" id="IPR036397">
    <property type="entry name" value="RNaseH_sf"/>
</dbReference>
<proteinExistence type="predicted"/>
<dbReference type="InterPro" id="IPR001584">
    <property type="entry name" value="Integrase_cat-core"/>
</dbReference>
<dbReference type="InterPro" id="IPR012337">
    <property type="entry name" value="RNaseH-like_sf"/>
</dbReference>
<organism evidence="4 5">
    <name type="scientific">Carpediemonas membranifera</name>
    <dbReference type="NCBI Taxonomy" id="201153"/>
    <lineage>
        <taxon>Eukaryota</taxon>
        <taxon>Metamonada</taxon>
        <taxon>Carpediemonas-like organisms</taxon>
        <taxon>Carpediemonas</taxon>
    </lineage>
</organism>
<sequence length="294" mass="34072">MTIEQLTRELQVNQRFSTPYHPAGNGIVERVNGEVVRHIRALKYDKGRSSTWLETIREVQYIVNSTAFARSGLTPFEVLRAVEATRRAQEKTISRSTGGKRDGVEDLEPGSYVLLERVDRVAKLQSKLRGPMELVRRAEHPNTYVVKDINTMIEMTVHADRLRKFVTKACRTELERLAASEEEYHEVGGIVDHKEERVGRKKVLKVRIHWRGYEDEEDTWQLFDDEIDQLEAIDRYQSEKNVTWLFDNSRKCRRTVAAPQEGSVVYVNRIRPQQRGQLGRSEKVGSGHEPRSQM</sequence>
<dbReference type="InterPro" id="IPR023780">
    <property type="entry name" value="Chromo_domain"/>
</dbReference>
<dbReference type="Pfam" id="PF00385">
    <property type="entry name" value="Chromo"/>
    <property type="match status" value="1"/>
</dbReference>
<dbReference type="PANTHER" id="PTHR37984:SF5">
    <property type="entry name" value="PROTEIN NYNRIN-LIKE"/>
    <property type="match status" value="1"/>
</dbReference>
<evidence type="ECO:0000313" key="5">
    <source>
        <dbReference type="Proteomes" id="UP000717585"/>
    </source>
</evidence>
<dbReference type="GO" id="GO:0003676">
    <property type="term" value="F:nucleic acid binding"/>
    <property type="evidence" value="ECO:0007669"/>
    <property type="project" value="InterPro"/>
</dbReference>
<evidence type="ECO:0000259" key="2">
    <source>
        <dbReference type="PROSITE" id="PS50013"/>
    </source>
</evidence>
<dbReference type="PROSITE" id="PS50994">
    <property type="entry name" value="INTEGRASE"/>
    <property type="match status" value="1"/>
</dbReference>
<dbReference type="InterPro" id="IPR050951">
    <property type="entry name" value="Retrovirus_Pol_polyprotein"/>
</dbReference>
<feature type="domain" description="Integrase catalytic" evidence="3">
    <location>
        <begin position="1"/>
        <end position="83"/>
    </location>
</feature>
<evidence type="ECO:0000256" key="1">
    <source>
        <dbReference type="SAM" id="MobiDB-lite"/>
    </source>
</evidence>